<keyword evidence="2 4" id="KW-0863">Zinc-finger</keyword>
<reference evidence="7 8" key="1">
    <citation type="submission" date="2020-04" db="EMBL/GenBank/DDBJ databases">
        <title>Perkinsus chesapeaki whole genome sequence.</title>
        <authorList>
            <person name="Bogema D.R."/>
        </authorList>
    </citation>
    <scope>NUCLEOTIDE SEQUENCE [LARGE SCALE GENOMIC DNA]</scope>
    <source>
        <strain evidence="7">ATCC PRA-425</strain>
    </source>
</reference>
<dbReference type="PANTHER" id="PTHR45798">
    <property type="entry name" value="RING-H2 FINGER PROTEIN ATL61-RELATED-RELATED"/>
    <property type="match status" value="1"/>
</dbReference>
<name>A0A7J6L507_PERCH</name>
<evidence type="ECO:0000313" key="8">
    <source>
        <dbReference type="Proteomes" id="UP000591131"/>
    </source>
</evidence>
<dbReference type="Gene3D" id="3.30.40.10">
    <property type="entry name" value="Zinc/RING finger domain, C3HC4 (zinc finger)"/>
    <property type="match status" value="1"/>
</dbReference>
<dbReference type="PROSITE" id="PS50089">
    <property type="entry name" value="ZF_RING_2"/>
    <property type="match status" value="1"/>
</dbReference>
<keyword evidence="3" id="KW-0862">Zinc</keyword>
<evidence type="ECO:0000256" key="4">
    <source>
        <dbReference type="PROSITE-ProRule" id="PRU00175"/>
    </source>
</evidence>
<accession>A0A7J6L507</accession>
<gene>
    <name evidence="7" type="ORF">FOL47_010048</name>
</gene>
<feature type="transmembrane region" description="Helical" evidence="5">
    <location>
        <begin position="6"/>
        <end position="24"/>
    </location>
</feature>
<dbReference type="InterPro" id="IPR001841">
    <property type="entry name" value="Znf_RING"/>
</dbReference>
<dbReference type="InterPro" id="IPR052788">
    <property type="entry name" value="RING-type_E3_ligase_ATL"/>
</dbReference>
<evidence type="ECO:0000256" key="5">
    <source>
        <dbReference type="SAM" id="Phobius"/>
    </source>
</evidence>
<feature type="domain" description="RING-type" evidence="6">
    <location>
        <begin position="141"/>
        <end position="189"/>
    </location>
</feature>
<evidence type="ECO:0000256" key="3">
    <source>
        <dbReference type="ARBA" id="ARBA00022833"/>
    </source>
</evidence>
<evidence type="ECO:0000256" key="1">
    <source>
        <dbReference type="ARBA" id="ARBA00022723"/>
    </source>
</evidence>
<keyword evidence="5" id="KW-0812">Transmembrane</keyword>
<dbReference type="GO" id="GO:0008270">
    <property type="term" value="F:zinc ion binding"/>
    <property type="evidence" value="ECO:0007669"/>
    <property type="project" value="UniProtKB-KW"/>
</dbReference>
<keyword evidence="8" id="KW-1185">Reference proteome</keyword>
<dbReference type="Proteomes" id="UP000591131">
    <property type="component" value="Unassembled WGS sequence"/>
</dbReference>
<evidence type="ECO:0000259" key="6">
    <source>
        <dbReference type="PROSITE" id="PS50089"/>
    </source>
</evidence>
<dbReference type="InterPro" id="IPR018957">
    <property type="entry name" value="Znf_C3HC4_RING-type"/>
</dbReference>
<evidence type="ECO:0000313" key="7">
    <source>
        <dbReference type="EMBL" id="KAF4654274.1"/>
    </source>
</evidence>
<dbReference type="OrthoDB" id="8062037at2759"/>
<keyword evidence="5" id="KW-0472">Membrane</keyword>
<dbReference type="SUPFAM" id="SSF57850">
    <property type="entry name" value="RING/U-box"/>
    <property type="match status" value="1"/>
</dbReference>
<dbReference type="SMART" id="SM00184">
    <property type="entry name" value="RING"/>
    <property type="match status" value="1"/>
</dbReference>
<dbReference type="InterPro" id="IPR013083">
    <property type="entry name" value="Znf_RING/FYVE/PHD"/>
</dbReference>
<organism evidence="7 8">
    <name type="scientific">Perkinsus chesapeaki</name>
    <name type="common">Clam parasite</name>
    <name type="synonym">Perkinsus andrewsi</name>
    <dbReference type="NCBI Taxonomy" id="330153"/>
    <lineage>
        <taxon>Eukaryota</taxon>
        <taxon>Sar</taxon>
        <taxon>Alveolata</taxon>
        <taxon>Perkinsozoa</taxon>
        <taxon>Perkinsea</taxon>
        <taxon>Perkinsida</taxon>
        <taxon>Perkinsidae</taxon>
        <taxon>Perkinsus</taxon>
    </lineage>
</organism>
<proteinExistence type="predicted"/>
<evidence type="ECO:0000256" key="2">
    <source>
        <dbReference type="ARBA" id="ARBA00022771"/>
    </source>
</evidence>
<comment type="caution">
    <text evidence="7">The sequence shown here is derived from an EMBL/GenBank/DDBJ whole genome shotgun (WGS) entry which is preliminary data.</text>
</comment>
<dbReference type="AlphaFoldDB" id="A0A7J6L507"/>
<sequence>MIFLEGLPYVGPTILTALIMDYILRRLGYPYGTPIDISPSANSFLRFLGSVMVIAGCILIIFMLLFIGIVLVLTGAFIEDLVEKDADLSQSDRVSSLVPTVIGRRILLQATECMVRPEDTSAVCTQNSFISEDGFSQGPCCAICLGDESDLVSVVELIACGHRFHRGCLEAHVHWSLKKQKIPDCPLCRGKFMAV</sequence>
<dbReference type="Pfam" id="PF00097">
    <property type="entry name" value="zf-C3HC4"/>
    <property type="match status" value="1"/>
</dbReference>
<protein>
    <recommendedName>
        <fullName evidence="6">RING-type domain-containing protein</fullName>
    </recommendedName>
</protein>
<feature type="transmembrane region" description="Helical" evidence="5">
    <location>
        <begin position="45"/>
        <end position="78"/>
    </location>
</feature>
<keyword evidence="5" id="KW-1133">Transmembrane helix</keyword>
<keyword evidence="1" id="KW-0479">Metal-binding</keyword>
<dbReference type="PANTHER" id="PTHR45798:SF97">
    <property type="entry name" value="ALCOHOL-SENSITIVE RING FINGER PROTEIN 1"/>
    <property type="match status" value="1"/>
</dbReference>
<dbReference type="EMBL" id="JAAPAO010000748">
    <property type="protein sequence ID" value="KAF4654274.1"/>
    <property type="molecule type" value="Genomic_DNA"/>
</dbReference>